<dbReference type="InterPro" id="IPR017932">
    <property type="entry name" value="GATase_2_dom"/>
</dbReference>
<evidence type="ECO:0000256" key="11">
    <source>
        <dbReference type="ARBA" id="ARBA00022723"/>
    </source>
</evidence>
<dbReference type="CDD" id="cd02808">
    <property type="entry name" value="GltS_FMN"/>
    <property type="match status" value="1"/>
</dbReference>
<evidence type="ECO:0000256" key="2">
    <source>
        <dbReference type="ARBA" id="ARBA00001927"/>
    </source>
</evidence>
<evidence type="ECO:0000256" key="12">
    <source>
        <dbReference type="ARBA" id="ARBA00022827"/>
    </source>
</evidence>
<dbReference type="InterPro" id="IPR002932">
    <property type="entry name" value="Glu_synthdom"/>
</dbReference>
<dbReference type="Proteomes" id="UP000292110">
    <property type="component" value="Unassembled WGS sequence"/>
</dbReference>
<evidence type="ECO:0000256" key="16">
    <source>
        <dbReference type="ARBA" id="ARBA00023004"/>
    </source>
</evidence>
<dbReference type="PANTHER" id="PTHR11938">
    <property type="entry name" value="FAD NADPH DEHYDROGENASE/OXIDOREDUCTASE"/>
    <property type="match status" value="1"/>
</dbReference>
<dbReference type="Pfam" id="PF01645">
    <property type="entry name" value="Glu_synthase"/>
    <property type="match status" value="1"/>
</dbReference>
<comment type="cofactor">
    <cofactor evidence="3">
        <name>FAD</name>
        <dbReference type="ChEBI" id="CHEBI:57692"/>
    </cofactor>
</comment>
<comment type="similarity">
    <text evidence="6">Belongs to the glutamate synthase family.</text>
</comment>
<evidence type="ECO:0000256" key="1">
    <source>
        <dbReference type="ARBA" id="ARBA00001917"/>
    </source>
</evidence>
<dbReference type="Gene3D" id="3.20.20.70">
    <property type="entry name" value="Aldolase class I"/>
    <property type="match status" value="2"/>
</dbReference>
<evidence type="ECO:0000256" key="14">
    <source>
        <dbReference type="ARBA" id="ARBA00022962"/>
    </source>
</evidence>
<comment type="cofactor">
    <cofactor evidence="2">
        <name>[3Fe-4S] cluster</name>
        <dbReference type="ChEBI" id="CHEBI:21137"/>
    </cofactor>
</comment>
<keyword evidence="18" id="KW-0314">Glutamate biosynthesis</keyword>
<dbReference type="Pfam" id="PF01493">
    <property type="entry name" value="GXGXG"/>
    <property type="match status" value="1"/>
</dbReference>
<evidence type="ECO:0000259" key="25">
    <source>
        <dbReference type="PROSITE" id="PS51278"/>
    </source>
</evidence>
<dbReference type="InterPro" id="IPR050711">
    <property type="entry name" value="ET-N_metabolism_enzyme"/>
</dbReference>
<evidence type="ECO:0000256" key="17">
    <source>
        <dbReference type="ARBA" id="ARBA00023014"/>
    </source>
</evidence>
<evidence type="ECO:0000256" key="10">
    <source>
        <dbReference type="ARBA" id="ARBA00022643"/>
    </source>
</evidence>
<name>A0A4Q6XKC8_9GAMM</name>
<evidence type="ECO:0000256" key="21">
    <source>
        <dbReference type="ARBA" id="ARBA00048151"/>
    </source>
</evidence>
<dbReference type="FunFam" id="3.20.20.70:FF:000109">
    <property type="entry name" value="Glutamate synthase, large subunit"/>
    <property type="match status" value="1"/>
</dbReference>
<dbReference type="NCBIfam" id="NF008730">
    <property type="entry name" value="PRK11750.1"/>
    <property type="match status" value="1"/>
</dbReference>
<dbReference type="Pfam" id="PF00310">
    <property type="entry name" value="GATase_2"/>
    <property type="match status" value="1"/>
</dbReference>
<comment type="catalytic activity">
    <reaction evidence="21">
        <text>2 L-glutamate + NADP(+) = L-glutamine + 2-oxoglutarate + NADPH + H(+)</text>
        <dbReference type="Rhea" id="RHEA:15501"/>
        <dbReference type="ChEBI" id="CHEBI:15378"/>
        <dbReference type="ChEBI" id="CHEBI:16810"/>
        <dbReference type="ChEBI" id="CHEBI:29985"/>
        <dbReference type="ChEBI" id="CHEBI:57783"/>
        <dbReference type="ChEBI" id="CHEBI:58349"/>
        <dbReference type="ChEBI" id="CHEBI:58359"/>
        <dbReference type="EC" id="1.4.1.13"/>
    </reaction>
</comment>
<keyword evidence="17" id="KW-0411">Iron-sulfur</keyword>
<keyword evidence="27" id="KW-1185">Reference proteome</keyword>
<keyword evidence="19" id="KW-0003">3Fe-4S</keyword>
<keyword evidence="8" id="KW-0028">Amino-acid biosynthesis</keyword>
<keyword evidence="14" id="KW-0315">Glutamine amidotransferase</keyword>
<dbReference type="Pfam" id="PF04898">
    <property type="entry name" value="Glu_syn_central"/>
    <property type="match status" value="1"/>
</dbReference>
<evidence type="ECO:0000256" key="8">
    <source>
        <dbReference type="ARBA" id="ARBA00022605"/>
    </source>
</evidence>
<dbReference type="SUPFAM" id="SSF51395">
    <property type="entry name" value="FMN-linked oxidoreductases"/>
    <property type="match status" value="1"/>
</dbReference>
<evidence type="ECO:0000256" key="5">
    <source>
        <dbReference type="ARBA" id="ARBA00004909"/>
    </source>
</evidence>
<keyword evidence="9" id="KW-0285">Flavoprotein</keyword>
<comment type="pathway">
    <text evidence="5">Nitrogen metabolism.</text>
</comment>
<dbReference type="InterPro" id="IPR002489">
    <property type="entry name" value="Glu_synth_asu_C"/>
</dbReference>
<keyword evidence="10" id="KW-0288">FMN</keyword>
<comment type="function">
    <text evidence="22">Catalyzes the conversion of L-glutamine and 2-oxoglutarate into two molecules of L-glutamate.</text>
</comment>
<dbReference type="CDD" id="cd00713">
    <property type="entry name" value="GltS"/>
    <property type="match status" value="1"/>
</dbReference>
<dbReference type="GO" id="GO:0004355">
    <property type="term" value="F:glutamate synthase (NADPH) activity"/>
    <property type="evidence" value="ECO:0007669"/>
    <property type="project" value="UniProtKB-EC"/>
</dbReference>
<sequence>MHMPSPNTVAPAQGLYQPDEFKDNCGFGLIAHMKGESSHHLVETAIHSLSCMTHRGGIAADGKTGDGCGLLLAMPKQFFRDEALKLGVNLTEIFAAGTVFLNIDPALAQNAKNILNKEIEAEGLKVATWRVVPTNNDALGEIALQSLPVFEQILVNCPMGVTEVEFNRKLFLARRRAEQQLQNDPLFYVTTLATTVITYKGLMMPAAIADFYTDLADERLTSHIVVFHQRFSTNTLPRWPLAQPFRYLAHNGEINTITANRNWALARTPKFENPLLPGLTELNPIVNRTGSDSSSLDNMLEILVGGGMDLFRALRMLVPPAWQNVETLDADLRAFYEFNSKHMEAWDGPAGLVVQDGRHAICMLDRNGLRPARWVITKNDYITLASEIGVWDYQPEDVVSKGRVGPGQILVVDTLTGKVLDTKDVSNHLKNMRPYREWLRDHSIRLKANPELEEQLIDQGLTGDALKAAQKMFMVTFEERDQLLRPIAESGQEAVGSMGDDTPMAVLSRQVRHVSDYFRQQFAQVTNPPIDPLRESIVMSLETCIGREQNVFEQGPEHADRIIIASPVLSNAKMQLLRDVEKERDGYAVVDIDLNYAETEGLQAAITRICEEAAQAVRDGKTLIVLSDKNFREGFLPANSALATGAVHHHLIKTGLRTDANILVETGYARDPHQFAVLLGFGATAIYPYLAYDVINDLIAKGELLGDPIYAQANFRKGIEKGLLKVLSKMGISTVASYRGGQLFEAVGLSSEVVDQCFLGVPSRIQGATFADLEKDQKKLAITAWQHRKPIDQGGLLKFVFGKEYHAFNPDVINTLHKAVRSGQYQDFKEYAELVNNRPIATIRDLFKLKTSNSIALDQVESIEEILPRFDSAGMSLGALSPEAHEAIAIAMNTIGGRSNSGEGGEDPARYGTIRNSKIKQIASGRFGVTPAYLTSAEVLQIKVAQGAKPGEGGQLPGGKVNGLIARLRYSVPGVTLISPPPHHDIYSIEDLSQLIFDLKQVNPQAMVSVKLVSEPGVGTIAAGVAKAYADFITISGYDGGTAASPLSSIHHAGSPWELGLSEAHQALRVNDLRGKVRVQTDGGLKTGLDVIKAAILGAESFGFGSTPMIALGCKYLRICHLNNCATGVATQQDHLREEHYIGEPQMLINFFRFIAEETRELLAALGVASLKDLIGRVDLLEVISGETEKHAHLDLSALLTSHPSAEGKAQYCQVQGNAPFDKGLLAEQMVAEMLPAIEAGTGGSFNFRVGNCDRSIGARISGEIARRYGNLSMESSPVVMNLVGTAGQSLGVWNAGGLHIKLEGDANDYVGKGMAGGCVSIFPPKGSPFQTQNTAIIGNTCLYGATGGKLFAAGTAGERFAVRNSGAFAVIEGAGDHCCEYMTGGVVTVLGKVGHNFGAGMTGGFAYVLDLDNDFVDYYNHELIDLNRISTEAMEDHKENLLRILDEHIQETGSAWAYKIRNEFDFYSRKFWLVKPKAANLQTLLKKTQADPQ</sequence>
<dbReference type="InterPro" id="IPR029055">
    <property type="entry name" value="Ntn_hydrolases_N"/>
</dbReference>
<evidence type="ECO:0000256" key="4">
    <source>
        <dbReference type="ARBA" id="ARBA00004802"/>
    </source>
</evidence>
<organism evidence="26 27">
    <name type="scientific">Acinetobacter halotolerans</name>
    <dbReference type="NCBI Taxonomy" id="1752076"/>
    <lineage>
        <taxon>Bacteria</taxon>
        <taxon>Pseudomonadati</taxon>
        <taxon>Pseudomonadota</taxon>
        <taxon>Gammaproteobacteria</taxon>
        <taxon>Moraxellales</taxon>
        <taxon>Moraxellaceae</taxon>
        <taxon>Acinetobacter</taxon>
    </lineage>
</organism>
<dbReference type="Gene3D" id="3.60.20.10">
    <property type="entry name" value="Glutamine Phosphoribosylpyrophosphate, subunit 1, domain 1"/>
    <property type="match status" value="1"/>
</dbReference>
<dbReference type="GO" id="GO:0051538">
    <property type="term" value="F:3 iron, 4 sulfur cluster binding"/>
    <property type="evidence" value="ECO:0007669"/>
    <property type="project" value="UniProtKB-KW"/>
</dbReference>
<comment type="pathway">
    <text evidence="4">Energy metabolism; nitrogen metabolism.</text>
</comment>
<dbReference type="InterPro" id="IPR036485">
    <property type="entry name" value="Glu_synth_asu_C_sf"/>
</dbReference>
<dbReference type="GO" id="GO:0019676">
    <property type="term" value="P:ammonia assimilation cycle"/>
    <property type="evidence" value="ECO:0007669"/>
    <property type="project" value="TreeGrafter"/>
</dbReference>
<comment type="caution">
    <text evidence="26">The sequence shown here is derived from an EMBL/GenBank/DDBJ whole genome shotgun (WGS) entry which is preliminary data.</text>
</comment>
<accession>A0A4Q6XKC8</accession>
<evidence type="ECO:0000256" key="22">
    <source>
        <dbReference type="ARBA" id="ARBA00053198"/>
    </source>
</evidence>
<feature type="domain" description="Glutamine amidotransferase type-2" evidence="25">
    <location>
        <begin position="25"/>
        <end position="415"/>
    </location>
</feature>
<evidence type="ECO:0000256" key="24">
    <source>
        <dbReference type="ARBA" id="ARBA00079921"/>
    </source>
</evidence>
<evidence type="ECO:0000256" key="9">
    <source>
        <dbReference type="ARBA" id="ARBA00022630"/>
    </source>
</evidence>
<evidence type="ECO:0000256" key="15">
    <source>
        <dbReference type="ARBA" id="ARBA00023002"/>
    </source>
</evidence>
<dbReference type="FunFam" id="3.60.20.10:FF:000001">
    <property type="entry name" value="Glutamate synthase, large subunit"/>
    <property type="match status" value="1"/>
</dbReference>
<evidence type="ECO:0000256" key="23">
    <source>
        <dbReference type="ARBA" id="ARBA00072108"/>
    </source>
</evidence>
<keyword evidence="11" id="KW-0479">Metal-binding</keyword>
<dbReference type="PANTHER" id="PTHR11938:SF148">
    <property type="entry name" value="GLUTAMATE SYNTHASE [NADPH] LARGE CHAIN"/>
    <property type="match status" value="1"/>
</dbReference>
<evidence type="ECO:0000256" key="6">
    <source>
        <dbReference type="ARBA" id="ARBA00009716"/>
    </source>
</evidence>
<dbReference type="CDD" id="cd00982">
    <property type="entry name" value="gltB_C"/>
    <property type="match status" value="1"/>
</dbReference>
<keyword evidence="16" id="KW-0408">Iron</keyword>
<evidence type="ECO:0000256" key="18">
    <source>
        <dbReference type="ARBA" id="ARBA00023164"/>
    </source>
</evidence>
<keyword evidence="13" id="KW-0521">NADP</keyword>
<protein>
    <recommendedName>
        <fullName evidence="23">Glutamate synthase [NADPH] large chain</fullName>
        <ecNumber evidence="7">1.4.1.13</ecNumber>
    </recommendedName>
    <alternativeName>
        <fullName evidence="24">Glutamate synthase subunit alpha</fullName>
    </alternativeName>
</protein>
<dbReference type="PROSITE" id="PS51278">
    <property type="entry name" value="GATASE_TYPE_2"/>
    <property type="match status" value="1"/>
</dbReference>
<dbReference type="EC" id="1.4.1.13" evidence="7"/>
<dbReference type="FunFam" id="2.160.20.60:FF:000002">
    <property type="entry name" value="Glutamate synthase, large subunit"/>
    <property type="match status" value="1"/>
</dbReference>
<keyword evidence="15 26" id="KW-0560">Oxidoreductase</keyword>
<evidence type="ECO:0000256" key="3">
    <source>
        <dbReference type="ARBA" id="ARBA00001974"/>
    </source>
</evidence>
<dbReference type="FunFam" id="3.20.20.70:FF:000061">
    <property type="entry name" value="Glutamate synthase large subunit"/>
    <property type="match status" value="1"/>
</dbReference>
<evidence type="ECO:0000313" key="27">
    <source>
        <dbReference type="Proteomes" id="UP000292110"/>
    </source>
</evidence>
<evidence type="ECO:0000256" key="7">
    <source>
        <dbReference type="ARBA" id="ARBA00012079"/>
    </source>
</evidence>
<dbReference type="Gene3D" id="2.160.20.60">
    <property type="entry name" value="Glutamate synthase, alpha subunit, C-terminal domain"/>
    <property type="match status" value="1"/>
</dbReference>
<dbReference type="SUPFAM" id="SSF69336">
    <property type="entry name" value="Alpha subunit of glutamate synthase, C-terminal domain"/>
    <property type="match status" value="1"/>
</dbReference>
<gene>
    <name evidence="26" type="primary">gltB</name>
    <name evidence="26" type="ORF">EXE30_01275</name>
</gene>
<dbReference type="SUPFAM" id="SSF56235">
    <property type="entry name" value="N-terminal nucleophile aminohydrolases (Ntn hydrolases)"/>
    <property type="match status" value="1"/>
</dbReference>
<dbReference type="InterPro" id="IPR013785">
    <property type="entry name" value="Aldolase_TIM"/>
</dbReference>
<keyword evidence="12" id="KW-0274">FAD</keyword>
<evidence type="ECO:0000313" key="26">
    <source>
        <dbReference type="EMBL" id="RZF56912.1"/>
    </source>
</evidence>
<evidence type="ECO:0000256" key="19">
    <source>
        <dbReference type="ARBA" id="ARBA00023291"/>
    </source>
</evidence>
<comment type="cofactor">
    <cofactor evidence="1">
        <name>FMN</name>
        <dbReference type="ChEBI" id="CHEBI:58210"/>
    </cofactor>
</comment>
<dbReference type="GO" id="GO:0006537">
    <property type="term" value="P:glutamate biosynthetic process"/>
    <property type="evidence" value="ECO:0007669"/>
    <property type="project" value="UniProtKB-KW"/>
</dbReference>
<dbReference type="InterPro" id="IPR006982">
    <property type="entry name" value="Glu_synth_centr_N"/>
</dbReference>
<evidence type="ECO:0000256" key="20">
    <source>
        <dbReference type="ARBA" id="ARBA00037898"/>
    </source>
</evidence>
<proteinExistence type="inferred from homology"/>
<evidence type="ECO:0000256" key="13">
    <source>
        <dbReference type="ARBA" id="ARBA00022857"/>
    </source>
</evidence>
<comment type="pathway">
    <text evidence="20">Amino-acid biosynthesis; L-glutamate biosynthesis via GLT pathway; L-glutamate from 2-oxoglutarate and L-glutamine (NADP(+) route): step 1/1.</text>
</comment>
<dbReference type="GO" id="GO:0046872">
    <property type="term" value="F:metal ion binding"/>
    <property type="evidence" value="ECO:0007669"/>
    <property type="project" value="UniProtKB-KW"/>
</dbReference>
<reference evidence="26 27" key="1">
    <citation type="submission" date="2019-02" db="EMBL/GenBank/DDBJ databases">
        <title>The draft genome of Acinetobacter halotolerans strain JCM 31009.</title>
        <authorList>
            <person name="Qin J."/>
            <person name="Feng Y."/>
            <person name="Nemec A."/>
            <person name="Zong Z."/>
        </authorList>
    </citation>
    <scope>NUCLEOTIDE SEQUENCE [LARGE SCALE GENOMIC DNA]</scope>
    <source>
        <strain evidence="26 27">JCM 31009</strain>
    </source>
</reference>
<dbReference type="EMBL" id="SGIM01000001">
    <property type="protein sequence ID" value="RZF56912.1"/>
    <property type="molecule type" value="Genomic_DNA"/>
</dbReference>